<protein>
    <submittedName>
        <fullName evidence="1">Ribosomal protein S23</fullName>
    </submittedName>
</protein>
<dbReference type="Proteomes" id="UP000009011">
    <property type="component" value="Chromosome"/>
</dbReference>
<reference evidence="1 2" key="1">
    <citation type="journal article" date="2013" name="PLoS ONE">
        <title>Genomic analysis of Melioribacter roseus, facultatively anaerobic organotrophic bacterium representing a novel deep lineage within Bacteriodetes/Chlorobi group.</title>
        <authorList>
            <person name="Kadnikov V.V."/>
            <person name="Mardanov A.V."/>
            <person name="Podosokorskaya O.A."/>
            <person name="Gavrilov S.N."/>
            <person name="Kublanov I.V."/>
            <person name="Beletsky A.V."/>
            <person name="Bonch-Osmolovskaya E.A."/>
            <person name="Ravin N.V."/>
        </authorList>
    </citation>
    <scope>NUCLEOTIDE SEQUENCE [LARGE SCALE GENOMIC DNA]</scope>
    <source>
        <strain evidence="2">JCM 17771 / P3M-2</strain>
    </source>
</reference>
<dbReference type="RefSeq" id="WP_014857349.1">
    <property type="nucleotide sequence ID" value="NC_018178.1"/>
</dbReference>
<dbReference type="InterPro" id="IPR036583">
    <property type="entry name" value="23S_rRNA_IVS_sf"/>
</dbReference>
<keyword evidence="2" id="KW-1185">Reference proteome</keyword>
<name>I6ZV88_MELRP</name>
<keyword evidence="1" id="KW-0687">Ribonucleoprotein</keyword>
<dbReference type="PANTHER" id="PTHR38471">
    <property type="entry name" value="FOUR HELIX BUNDLE PROTEIN"/>
    <property type="match status" value="1"/>
</dbReference>
<keyword evidence="1" id="KW-0689">Ribosomal protein</keyword>
<accession>I6ZV88</accession>
<dbReference type="EMBL" id="CP003557">
    <property type="protein sequence ID" value="AFN75919.1"/>
    <property type="molecule type" value="Genomic_DNA"/>
</dbReference>
<dbReference type="NCBIfam" id="TIGR02436">
    <property type="entry name" value="four helix bundle protein"/>
    <property type="match status" value="1"/>
</dbReference>
<evidence type="ECO:0000313" key="1">
    <source>
        <dbReference type="EMBL" id="AFN75919.1"/>
    </source>
</evidence>
<dbReference type="Pfam" id="PF05635">
    <property type="entry name" value="23S_rRNA_IVP"/>
    <property type="match status" value="1"/>
</dbReference>
<sequence length="123" mass="14295">MVSKFQDLHVWQKAHQLVLNIYELTKSFPKDEKFRITEQLLRAVISIPTNIAEGFGRYTTKDYIKFLTIARGSVSEVVYLLLLTKDLNYISKTDYENYLQELEEIGKMINGLINSLKTKSDKS</sequence>
<dbReference type="CDD" id="cd16377">
    <property type="entry name" value="23S_rRNA_IVP_like"/>
    <property type="match status" value="1"/>
</dbReference>
<organism evidence="1 2">
    <name type="scientific">Melioribacter roseus (strain DSM 23840 / JCM 17771 / VKM B-2668 / P3M-2)</name>
    <dbReference type="NCBI Taxonomy" id="1191523"/>
    <lineage>
        <taxon>Bacteria</taxon>
        <taxon>Pseudomonadati</taxon>
        <taxon>Ignavibacteriota</taxon>
        <taxon>Ignavibacteria</taxon>
        <taxon>Ignavibacteriales</taxon>
        <taxon>Melioribacteraceae</taxon>
        <taxon>Melioribacter</taxon>
    </lineage>
</organism>
<gene>
    <name evidence="1" type="ordered locus">MROS_2689</name>
</gene>
<dbReference type="PANTHER" id="PTHR38471:SF2">
    <property type="entry name" value="FOUR HELIX BUNDLE PROTEIN"/>
    <property type="match status" value="1"/>
</dbReference>
<dbReference type="SUPFAM" id="SSF158446">
    <property type="entry name" value="IVS-encoded protein-like"/>
    <property type="match status" value="1"/>
</dbReference>
<dbReference type="KEGG" id="mro:MROS_2689"/>
<proteinExistence type="predicted"/>
<dbReference type="STRING" id="1191523.MROS_2689"/>
<dbReference type="Gene3D" id="1.20.1440.60">
    <property type="entry name" value="23S rRNA-intervening sequence"/>
    <property type="match status" value="1"/>
</dbReference>
<dbReference type="HOGENOM" id="CLU_129874_0_4_10"/>
<evidence type="ECO:0000313" key="2">
    <source>
        <dbReference type="Proteomes" id="UP000009011"/>
    </source>
</evidence>
<dbReference type="eggNOG" id="COG0399">
    <property type="taxonomic scope" value="Bacteria"/>
</dbReference>
<dbReference type="AlphaFoldDB" id="I6ZV88"/>
<dbReference type="InterPro" id="IPR012657">
    <property type="entry name" value="23S_rRNA-intervening_sequence"/>
</dbReference>
<dbReference type="OrthoDB" id="9811959at2"/>
<dbReference type="GO" id="GO:0005840">
    <property type="term" value="C:ribosome"/>
    <property type="evidence" value="ECO:0007669"/>
    <property type="project" value="UniProtKB-KW"/>
</dbReference>